<dbReference type="InterPro" id="IPR008949">
    <property type="entry name" value="Isoprenoid_synthase_dom_sf"/>
</dbReference>
<dbReference type="PROSITE" id="PS00723">
    <property type="entry name" value="POLYPRENYL_SYNTHASE_1"/>
    <property type="match status" value="1"/>
</dbReference>
<dbReference type="GO" id="GO:0046872">
    <property type="term" value="F:metal ion binding"/>
    <property type="evidence" value="ECO:0007669"/>
    <property type="project" value="UniProtKB-KW"/>
</dbReference>
<dbReference type="InterPro" id="IPR053378">
    <property type="entry name" value="Prenyl_diphosphate_synthase"/>
</dbReference>
<keyword evidence="6" id="KW-0414">Isoprene biosynthesis</keyword>
<dbReference type="FunFam" id="1.10.600.10:FF:000001">
    <property type="entry name" value="Geranylgeranyl diphosphate synthase"/>
    <property type="match status" value="1"/>
</dbReference>
<evidence type="ECO:0000256" key="3">
    <source>
        <dbReference type="ARBA" id="ARBA00022679"/>
    </source>
</evidence>
<comment type="cofactor">
    <cofactor evidence="1">
        <name>Mg(2+)</name>
        <dbReference type="ChEBI" id="CHEBI:18420"/>
    </cofactor>
</comment>
<dbReference type="SUPFAM" id="SSF48576">
    <property type="entry name" value="Terpenoid synthases"/>
    <property type="match status" value="1"/>
</dbReference>
<dbReference type="PANTHER" id="PTHR43281">
    <property type="entry name" value="FARNESYL DIPHOSPHATE SYNTHASE"/>
    <property type="match status" value="1"/>
</dbReference>
<dbReference type="InterPro" id="IPR033749">
    <property type="entry name" value="Polyprenyl_synt_CS"/>
</dbReference>
<evidence type="ECO:0000256" key="1">
    <source>
        <dbReference type="ARBA" id="ARBA00001946"/>
    </source>
</evidence>
<evidence type="ECO:0000256" key="6">
    <source>
        <dbReference type="ARBA" id="ARBA00023229"/>
    </source>
</evidence>
<name>A0A229FU97_9BURK</name>
<reference evidence="8 9" key="1">
    <citation type="submission" date="2017-06" db="EMBL/GenBank/DDBJ databases">
        <title>Reclassification of a Polynucleobacter cosmopolitanus strain isolated from tropical Lake Victoria as Polynucleobacter victoriensis comb. nov.</title>
        <authorList>
            <person name="Hahn M.W."/>
        </authorList>
    </citation>
    <scope>NUCLEOTIDE SEQUENCE [LARGE SCALE GENOMIC DNA]</scope>
    <source>
        <strain evidence="8 9">MWH-MoIso2</strain>
    </source>
</reference>
<dbReference type="GO" id="GO:0004659">
    <property type="term" value="F:prenyltransferase activity"/>
    <property type="evidence" value="ECO:0007669"/>
    <property type="project" value="InterPro"/>
</dbReference>
<organism evidence="8 9">
    <name type="scientific">Polynucleobacter cosmopolitanus</name>
    <dbReference type="NCBI Taxonomy" id="351345"/>
    <lineage>
        <taxon>Bacteria</taxon>
        <taxon>Pseudomonadati</taxon>
        <taxon>Pseudomonadota</taxon>
        <taxon>Betaproteobacteria</taxon>
        <taxon>Burkholderiales</taxon>
        <taxon>Burkholderiaceae</taxon>
        <taxon>Polynucleobacter</taxon>
    </lineage>
</organism>
<dbReference type="Gene3D" id="1.10.600.10">
    <property type="entry name" value="Farnesyl Diphosphate Synthase"/>
    <property type="match status" value="1"/>
</dbReference>
<comment type="caution">
    <text evidence="8">The sequence shown here is derived from an EMBL/GenBank/DDBJ whole genome shotgun (WGS) entry which is preliminary data.</text>
</comment>
<gene>
    <name evidence="8" type="ORF">AOC33_00405</name>
</gene>
<dbReference type="SFLD" id="SFLDS00005">
    <property type="entry name" value="Isoprenoid_Synthase_Type_I"/>
    <property type="match status" value="1"/>
</dbReference>
<dbReference type="PROSITE" id="PS00444">
    <property type="entry name" value="POLYPRENYL_SYNTHASE_2"/>
    <property type="match status" value="1"/>
</dbReference>
<dbReference type="RefSeq" id="WP_089514635.1">
    <property type="nucleotide sequence ID" value="NZ_NJGG01000001.1"/>
</dbReference>
<proteinExistence type="inferred from homology"/>
<dbReference type="OrthoDB" id="9805316at2"/>
<dbReference type="PANTHER" id="PTHR43281:SF1">
    <property type="entry name" value="FARNESYL DIPHOSPHATE SYNTHASE"/>
    <property type="match status" value="1"/>
</dbReference>
<evidence type="ECO:0000256" key="4">
    <source>
        <dbReference type="ARBA" id="ARBA00022723"/>
    </source>
</evidence>
<dbReference type="SFLD" id="SFLDG01017">
    <property type="entry name" value="Polyprenyl_Transferase_Like"/>
    <property type="match status" value="1"/>
</dbReference>
<keyword evidence="4" id="KW-0479">Metal-binding</keyword>
<dbReference type="CDD" id="cd00685">
    <property type="entry name" value="Trans_IPPS_HT"/>
    <property type="match status" value="1"/>
</dbReference>
<dbReference type="NCBIfam" id="NF045485">
    <property type="entry name" value="FPPsyn"/>
    <property type="match status" value="1"/>
</dbReference>
<keyword evidence="5" id="KW-0460">Magnesium</keyword>
<dbReference type="GO" id="GO:0005737">
    <property type="term" value="C:cytoplasm"/>
    <property type="evidence" value="ECO:0007669"/>
    <property type="project" value="UniProtKB-ARBA"/>
</dbReference>
<dbReference type="GO" id="GO:0016114">
    <property type="term" value="P:terpenoid biosynthetic process"/>
    <property type="evidence" value="ECO:0007669"/>
    <property type="project" value="UniProtKB-ARBA"/>
</dbReference>
<keyword evidence="9" id="KW-1185">Reference proteome</keyword>
<protein>
    <submittedName>
        <fullName evidence="8">Geranyl transferase</fullName>
    </submittedName>
</protein>
<dbReference type="AlphaFoldDB" id="A0A229FU97"/>
<comment type="similarity">
    <text evidence="2 7">Belongs to the FPP/GGPP synthase family.</text>
</comment>
<evidence type="ECO:0000313" key="9">
    <source>
        <dbReference type="Proteomes" id="UP000215188"/>
    </source>
</evidence>
<evidence type="ECO:0000256" key="2">
    <source>
        <dbReference type="ARBA" id="ARBA00006706"/>
    </source>
</evidence>
<accession>A0A229FU97</accession>
<sequence length="299" mass="31798">MKPGDSTSVWLQRSTERLDQAILRYVDEQVSVASGLKSAIHYAATGGGKRVRPLLTYATASLAGKELDQVAGLDACAVALELFHTYSLVHDDLPCMDNDDLRRGRPTVHKAFDEASALLVGDALQTMAFQLIAQSALNDAQKVQVITSLSTAGGMAGMAGGQAIDLASVGKQLTQNELEQMHRLKTGALLRTAVQIGAIAIHLNDQEKKSLDVFASALGLAFQVVDDVLDASSDSQTLGKTAGKDAAANKPTFVSLMGLDGAREFARQLHQEALDSLSIWGDNADLLRAIASKVVNREN</sequence>
<dbReference type="InterPro" id="IPR000092">
    <property type="entry name" value="Polyprenyl_synt"/>
</dbReference>
<evidence type="ECO:0000256" key="5">
    <source>
        <dbReference type="ARBA" id="ARBA00022842"/>
    </source>
</evidence>
<evidence type="ECO:0000256" key="7">
    <source>
        <dbReference type="RuleBase" id="RU004466"/>
    </source>
</evidence>
<dbReference type="EMBL" id="NJGG01000001">
    <property type="protein sequence ID" value="OXL15597.1"/>
    <property type="molecule type" value="Genomic_DNA"/>
</dbReference>
<evidence type="ECO:0000313" key="8">
    <source>
        <dbReference type="EMBL" id="OXL15597.1"/>
    </source>
</evidence>
<dbReference type="Proteomes" id="UP000215188">
    <property type="component" value="Unassembled WGS sequence"/>
</dbReference>
<keyword evidence="3 7" id="KW-0808">Transferase</keyword>
<dbReference type="Pfam" id="PF00348">
    <property type="entry name" value="polyprenyl_synt"/>
    <property type="match status" value="1"/>
</dbReference>